<evidence type="ECO:0000313" key="1">
    <source>
        <dbReference type="EMBL" id="GMN66717.1"/>
    </source>
</evidence>
<gene>
    <name evidence="1" type="ORF">TIFTF001_035779</name>
</gene>
<keyword evidence="2" id="KW-1185">Reference proteome</keyword>
<accession>A0AA88E256</accession>
<reference evidence="1" key="1">
    <citation type="submission" date="2023-07" db="EMBL/GenBank/DDBJ databases">
        <title>draft genome sequence of fig (Ficus carica).</title>
        <authorList>
            <person name="Takahashi T."/>
            <person name="Nishimura K."/>
        </authorList>
    </citation>
    <scope>NUCLEOTIDE SEQUENCE</scope>
</reference>
<dbReference type="Proteomes" id="UP001187192">
    <property type="component" value="Unassembled WGS sequence"/>
</dbReference>
<protein>
    <submittedName>
        <fullName evidence="1">Uncharacterized protein</fullName>
    </submittedName>
</protein>
<evidence type="ECO:0000313" key="2">
    <source>
        <dbReference type="Proteomes" id="UP001187192"/>
    </source>
</evidence>
<dbReference type="AlphaFoldDB" id="A0AA88E256"/>
<sequence length="265" mass="29087">MVGGEDKYLIEIIGSKVLHGLSLEVTHICFSLYVWLPAKGKQLEVMGTPVGVSATGTPMFKSVMALVSKQRGRALIRKSCSYLNRWADPLFISVPRELGCSGDPVGLNSECPRRVVMLQASIDTGGGHGVNLTRRHRPAPSARAGARTGPMVCSVSGARRRWAVCYVMAPKVISSWSARGGAVHRRWWSFNHVLGEGFLTGLIWSGRLYTAIDLFPLALKMSLHVFAQPVHCEMVGFHRRINCTINRSSPSTSRMIIPGVFTDVR</sequence>
<organism evidence="1 2">
    <name type="scientific">Ficus carica</name>
    <name type="common">Common fig</name>
    <dbReference type="NCBI Taxonomy" id="3494"/>
    <lineage>
        <taxon>Eukaryota</taxon>
        <taxon>Viridiplantae</taxon>
        <taxon>Streptophyta</taxon>
        <taxon>Embryophyta</taxon>
        <taxon>Tracheophyta</taxon>
        <taxon>Spermatophyta</taxon>
        <taxon>Magnoliopsida</taxon>
        <taxon>eudicotyledons</taxon>
        <taxon>Gunneridae</taxon>
        <taxon>Pentapetalae</taxon>
        <taxon>rosids</taxon>
        <taxon>fabids</taxon>
        <taxon>Rosales</taxon>
        <taxon>Moraceae</taxon>
        <taxon>Ficeae</taxon>
        <taxon>Ficus</taxon>
    </lineage>
</organism>
<proteinExistence type="predicted"/>
<comment type="caution">
    <text evidence="1">The sequence shown here is derived from an EMBL/GenBank/DDBJ whole genome shotgun (WGS) entry which is preliminary data.</text>
</comment>
<dbReference type="EMBL" id="BTGU01000356">
    <property type="protein sequence ID" value="GMN66717.1"/>
    <property type="molecule type" value="Genomic_DNA"/>
</dbReference>
<name>A0AA88E256_FICCA</name>